<dbReference type="InterPro" id="IPR000073">
    <property type="entry name" value="AB_hydrolase_1"/>
</dbReference>
<dbReference type="AlphaFoldDB" id="A0A2T1HXV8"/>
<dbReference type="OrthoDB" id="9793083at2"/>
<name>A0A2T1HXV8_9HYPH</name>
<keyword evidence="3" id="KW-1185">Reference proteome</keyword>
<evidence type="ECO:0000313" key="2">
    <source>
        <dbReference type="EMBL" id="PSC06532.1"/>
    </source>
</evidence>
<gene>
    <name evidence="2" type="primary">pcaD</name>
    <name evidence="2" type="ORF">SLNSH_03950</name>
</gene>
<feature type="domain" description="AB hydrolase-1" evidence="1">
    <location>
        <begin position="22"/>
        <end position="246"/>
    </location>
</feature>
<dbReference type="InterPro" id="IPR029058">
    <property type="entry name" value="AB_hydrolase_fold"/>
</dbReference>
<dbReference type="GO" id="GO:0042952">
    <property type="term" value="P:beta-ketoadipate pathway"/>
    <property type="evidence" value="ECO:0007669"/>
    <property type="project" value="InterPro"/>
</dbReference>
<dbReference type="EMBL" id="PVZS01000003">
    <property type="protein sequence ID" value="PSC06532.1"/>
    <property type="molecule type" value="Genomic_DNA"/>
</dbReference>
<dbReference type="PANTHER" id="PTHR43433:SF5">
    <property type="entry name" value="AB HYDROLASE-1 DOMAIN-CONTAINING PROTEIN"/>
    <property type="match status" value="1"/>
</dbReference>
<proteinExistence type="predicted"/>
<sequence length="258" mass="28505">MAMIEIAGEPFHVQIDGRDDAPPLLISNSLSSDMSMWDDQVPVWAERYRVIRYDHRGHGQSVVSPAPYSMDQLGRDAVNILDALGVRKAHWVGLSMGGMVGMWMLTHAPERIDRAVLANTAAYMGPRELWDGRIRTAERGGMEALVQATLERWFPAHFRGANPAVMDRMRAMILRTQAQGYQANCAAIRDMDQREAIKGVDRPVLVIIGSRDPATTPADGEYIASAIPGAQKAYLDAAHISNVEHPERFAALVTEFLG</sequence>
<dbReference type="RefSeq" id="WP_106335447.1">
    <property type="nucleotide sequence ID" value="NZ_PVZS01000003.1"/>
</dbReference>
<reference evidence="3" key="1">
    <citation type="submission" date="2018-03" db="EMBL/GenBank/DDBJ databases">
        <authorList>
            <person name="Sun L."/>
            <person name="Liu H."/>
            <person name="Chen W."/>
            <person name="Huang K."/>
            <person name="Liu W."/>
            <person name="Gao X."/>
        </authorList>
    </citation>
    <scope>NUCLEOTIDE SEQUENCE [LARGE SCALE GENOMIC DNA]</scope>
    <source>
        <strain evidence="3">SH9</strain>
    </source>
</reference>
<dbReference type="GO" id="GO:0047570">
    <property type="term" value="F:3-oxoadipate enol-lactonase activity"/>
    <property type="evidence" value="ECO:0007669"/>
    <property type="project" value="InterPro"/>
</dbReference>
<dbReference type="GO" id="GO:0004806">
    <property type="term" value="F:triacylglycerol lipase activity"/>
    <property type="evidence" value="ECO:0007669"/>
    <property type="project" value="TreeGrafter"/>
</dbReference>
<dbReference type="PRINTS" id="PR00111">
    <property type="entry name" value="ABHYDROLASE"/>
</dbReference>
<dbReference type="SUPFAM" id="SSF53474">
    <property type="entry name" value="alpha/beta-Hydrolases"/>
    <property type="match status" value="1"/>
</dbReference>
<organism evidence="2 3">
    <name type="scientific">Alsobacter soli</name>
    <dbReference type="NCBI Taxonomy" id="2109933"/>
    <lineage>
        <taxon>Bacteria</taxon>
        <taxon>Pseudomonadati</taxon>
        <taxon>Pseudomonadota</taxon>
        <taxon>Alphaproteobacteria</taxon>
        <taxon>Hyphomicrobiales</taxon>
        <taxon>Alsobacteraceae</taxon>
        <taxon>Alsobacter</taxon>
    </lineage>
</organism>
<protein>
    <submittedName>
        <fullName evidence="2">3-oxoadipate enol-lactonase</fullName>
    </submittedName>
</protein>
<accession>A0A2T1HXV8</accession>
<evidence type="ECO:0000259" key="1">
    <source>
        <dbReference type="Pfam" id="PF00561"/>
    </source>
</evidence>
<dbReference type="Gene3D" id="3.40.50.1820">
    <property type="entry name" value="alpha/beta hydrolase"/>
    <property type="match status" value="1"/>
</dbReference>
<dbReference type="PANTHER" id="PTHR43433">
    <property type="entry name" value="HYDROLASE, ALPHA/BETA FOLD FAMILY PROTEIN"/>
    <property type="match status" value="1"/>
</dbReference>
<dbReference type="InterPro" id="IPR026968">
    <property type="entry name" value="PcaD/CatD"/>
</dbReference>
<dbReference type="GO" id="GO:0046503">
    <property type="term" value="P:glycerolipid catabolic process"/>
    <property type="evidence" value="ECO:0007669"/>
    <property type="project" value="TreeGrafter"/>
</dbReference>
<dbReference type="InterPro" id="IPR050471">
    <property type="entry name" value="AB_hydrolase"/>
</dbReference>
<dbReference type="Pfam" id="PF00561">
    <property type="entry name" value="Abhydrolase_1"/>
    <property type="match status" value="1"/>
</dbReference>
<dbReference type="NCBIfam" id="TIGR02427">
    <property type="entry name" value="protocat_pcaD"/>
    <property type="match status" value="1"/>
</dbReference>
<comment type="caution">
    <text evidence="2">The sequence shown here is derived from an EMBL/GenBank/DDBJ whole genome shotgun (WGS) entry which is preliminary data.</text>
</comment>
<evidence type="ECO:0000313" key="3">
    <source>
        <dbReference type="Proteomes" id="UP000239772"/>
    </source>
</evidence>
<dbReference type="Proteomes" id="UP000239772">
    <property type="component" value="Unassembled WGS sequence"/>
</dbReference>